<dbReference type="GO" id="GO:0004177">
    <property type="term" value="F:aminopeptidase activity"/>
    <property type="evidence" value="ECO:0007669"/>
    <property type="project" value="UniProtKB-KW"/>
</dbReference>
<dbReference type="SUPFAM" id="SSF55920">
    <property type="entry name" value="Creatinase/aminopeptidase"/>
    <property type="match status" value="1"/>
</dbReference>
<dbReference type="InterPro" id="IPR000994">
    <property type="entry name" value="Pept_M24"/>
</dbReference>
<gene>
    <name evidence="2" type="ORF">JOC86_000590</name>
</gene>
<reference evidence="2 3" key="1">
    <citation type="submission" date="2021-01" db="EMBL/GenBank/DDBJ databases">
        <title>Genomic Encyclopedia of Type Strains, Phase IV (KMG-IV): sequencing the most valuable type-strain genomes for metagenomic binning, comparative biology and taxonomic classification.</title>
        <authorList>
            <person name="Goeker M."/>
        </authorList>
    </citation>
    <scope>NUCLEOTIDE SEQUENCE [LARGE SCALE GENOMIC DNA]</scope>
    <source>
        <strain evidence="2 3">DSM 24834</strain>
    </source>
</reference>
<keyword evidence="2" id="KW-0645">Protease</keyword>
<accession>A0ABS2N8A4</accession>
<sequence length="416" mass="47842">MFNSIKMNILSLKERDRIRDRWLLERVNELLPILMKKHKVESWILVGREYNEDPVLETFFPSAIDSSSRLTILFVTMVKGHFEKYILNANPNYSDYYELGWDFEEETQMEALKRLVEQKKPKNIGLNYGNLHAVTDGLTSSLYTQIMNILGESYKDKVISAEGLSIDWLQIRTNSELNAYPHIAELARFIAKEALSNTVIHPGVTNTQEVVEWIRQRVVDLGLDTSFYPTVDIQREGEKRDRLEGVTILPGDVIHLDFGIRYLGLTTDTQQLAYVLKQGEKKPPRGLNEGLKTALHLEEIIEEQFIAGCSGNDIFSGSMEKAKELGIKAMIYSHPLGYHCHGAGPLIGLYDQQNEIQGRGELPIEDNTCYAMEFNIRKFVPEWNQVVTFYLEEPVVFTSGQLYYLATRQKEFYLIK</sequence>
<dbReference type="Pfam" id="PF00557">
    <property type="entry name" value="Peptidase_M24"/>
    <property type="match status" value="1"/>
</dbReference>
<evidence type="ECO:0000259" key="1">
    <source>
        <dbReference type="Pfam" id="PF00557"/>
    </source>
</evidence>
<proteinExistence type="predicted"/>
<dbReference type="EMBL" id="JAFBDZ010000001">
    <property type="protein sequence ID" value="MBM7584053.1"/>
    <property type="molecule type" value="Genomic_DNA"/>
</dbReference>
<dbReference type="Proteomes" id="UP001646157">
    <property type="component" value="Unassembled WGS sequence"/>
</dbReference>
<keyword evidence="3" id="KW-1185">Reference proteome</keyword>
<name>A0ABS2N8A4_9BACI</name>
<feature type="domain" description="Peptidase M24" evidence="1">
    <location>
        <begin position="190"/>
        <end position="384"/>
    </location>
</feature>
<keyword evidence="2" id="KW-0378">Hydrolase</keyword>
<evidence type="ECO:0000313" key="3">
    <source>
        <dbReference type="Proteomes" id="UP001646157"/>
    </source>
</evidence>
<dbReference type="InterPro" id="IPR036005">
    <property type="entry name" value="Creatinase/aminopeptidase-like"/>
</dbReference>
<organism evidence="2 3">
    <name type="scientific">Rossellomorea pakistanensis</name>
    <dbReference type="NCBI Taxonomy" id="992288"/>
    <lineage>
        <taxon>Bacteria</taxon>
        <taxon>Bacillati</taxon>
        <taxon>Bacillota</taxon>
        <taxon>Bacilli</taxon>
        <taxon>Bacillales</taxon>
        <taxon>Bacillaceae</taxon>
        <taxon>Rossellomorea</taxon>
    </lineage>
</organism>
<dbReference type="RefSeq" id="WP_205168247.1">
    <property type="nucleotide sequence ID" value="NZ_JAFBDZ010000001.1"/>
</dbReference>
<dbReference type="Gene3D" id="3.90.230.10">
    <property type="entry name" value="Creatinase/methionine aminopeptidase superfamily"/>
    <property type="match status" value="1"/>
</dbReference>
<protein>
    <submittedName>
        <fullName evidence="2">Xaa-Pro aminopeptidase</fullName>
    </submittedName>
</protein>
<comment type="caution">
    <text evidence="2">The sequence shown here is derived from an EMBL/GenBank/DDBJ whole genome shotgun (WGS) entry which is preliminary data.</text>
</comment>
<keyword evidence="2" id="KW-0031">Aminopeptidase</keyword>
<evidence type="ECO:0000313" key="2">
    <source>
        <dbReference type="EMBL" id="MBM7584053.1"/>
    </source>
</evidence>